<keyword evidence="5" id="KW-0460">Magnesium</keyword>
<dbReference type="Pfam" id="PF03738">
    <property type="entry name" value="GSP_synth"/>
    <property type="match status" value="1"/>
</dbReference>
<keyword evidence="4" id="KW-0067">ATP-binding</keyword>
<proteinExistence type="predicted"/>
<evidence type="ECO:0000256" key="1">
    <source>
        <dbReference type="ARBA" id="ARBA00022598"/>
    </source>
</evidence>
<feature type="domain" description="Glutathionylspermidine synthase pre-ATP-grasp-like" evidence="6">
    <location>
        <begin position="13"/>
        <end position="402"/>
    </location>
</feature>
<protein>
    <submittedName>
        <fullName evidence="7">Glutathionylspermidine synthase family protein</fullName>
    </submittedName>
</protein>
<evidence type="ECO:0000313" key="8">
    <source>
        <dbReference type="Proteomes" id="UP000516404"/>
    </source>
</evidence>
<keyword evidence="1" id="KW-0436">Ligase</keyword>
<reference evidence="7 8" key="1">
    <citation type="submission" date="2020-09" db="EMBL/GenBank/DDBJ databases">
        <title>Investigation of environmental microbes.</title>
        <authorList>
            <person name="Ou Y."/>
            <person name="Kang Q."/>
        </authorList>
    </citation>
    <scope>NUCLEOTIDE SEQUENCE [LARGE SCALE GENOMIC DNA]</scope>
    <source>
        <strain evidence="7 8">KJZ-14</strain>
    </source>
</reference>
<keyword evidence="2" id="KW-0479">Metal-binding</keyword>
<dbReference type="KEGG" id="rter:IDM49_10330"/>
<evidence type="ECO:0000256" key="5">
    <source>
        <dbReference type="ARBA" id="ARBA00022842"/>
    </source>
</evidence>
<organism evidence="7 8">
    <name type="scientific">Rothia terrae</name>
    <dbReference type="NCBI Taxonomy" id="396015"/>
    <lineage>
        <taxon>Bacteria</taxon>
        <taxon>Bacillati</taxon>
        <taxon>Actinomycetota</taxon>
        <taxon>Actinomycetes</taxon>
        <taxon>Micrococcales</taxon>
        <taxon>Micrococcaceae</taxon>
        <taxon>Rothia</taxon>
    </lineage>
</organism>
<dbReference type="AlphaFoldDB" id="A0A7H2BD44"/>
<dbReference type="SUPFAM" id="SSF56059">
    <property type="entry name" value="Glutathione synthetase ATP-binding domain-like"/>
    <property type="match status" value="1"/>
</dbReference>
<dbReference type="InterPro" id="IPR016185">
    <property type="entry name" value="PreATP-grasp_dom_sf"/>
</dbReference>
<accession>A0A7H2BD44</accession>
<dbReference type="InterPro" id="IPR005494">
    <property type="entry name" value="GSPS_pre-ATP-grasp-like_dom"/>
</dbReference>
<dbReference type="Proteomes" id="UP000516404">
    <property type="component" value="Chromosome"/>
</dbReference>
<evidence type="ECO:0000256" key="3">
    <source>
        <dbReference type="ARBA" id="ARBA00022741"/>
    </source>
</evidence>
<dbReference type="EMBL" id="CP061539">
    <property type="protein sequence ID" value="QNV37590.1"/>
    <property type="molecule type" value="Genomic_DNA"/>
</dbReference>
<evidence type="ECO:0000256" key="2">
    <source>
        <dbReference type="ARBA" id="ARBA00022723"/>
    </source>
</evidence>
<dbReference type="GeneID" id="96624635"/>
<dbReference type="GO" id="GO:0046872">
    <property type="term" value="F:metal ion binding"/>
    <property type="evidence" value="ECO:0007669"/>
    <property type="project" value="UniProtKB-KW"/>
</dbReference>
<dbReference type="GO" id="GO:0016874">
    <property type="term" value="F:ligase activity"/>
    <property type="evidence" value="ECO:0007669"/>
    <property type="project" value="UniProtKB-KW"/>
</dbReference>
<keyword evidence="3" id="KW-0547">Nucleotide-binding</keyword>
<dbReference type="SUPFAM" id="SSF52440">
    <property type="entry name" value="PreATP-grasp domain"/>
    <property type="match status" value="1"/>
</dbReference>
<dbReference type="Gene3D" id="3.30.1490.330">
    <property type="match status" value="1"/>
</dbReference>
<sequence>MQRKTFPAPRPDWENTIKSEGLVFSQDFDGDDHYWNEFAAYTFTRGETMWLQDRIEEAHAMCLEAIDHIINGPLLFRLGLPDHAIRLALDSWRRREPDFYGRFDFIYNSDDDSLKLLEYNADTPTGMVEGAISQSTWFTDKNMHLQGFEEWNELGTGFASRWRELRDYTEHHVLHLACVNDEINPTGEDKANLEVVAHAAKMAGWETHIIDIDQLFWDAKNRIWHDAAGRRVRNLFKLYPWEDMVSDEYGKVLANGGYEAMDNWFEPAWKMFLSNKILLVALWELFPHHPLLVPAYLDSPREMRDWVKKPLFGREGDGIVINAPSFDVHVEHTDGYITETATEEEYIYQAYVQAPNYLSDENEPNHPLLGAWVVDAESVAFAMREADGYITDYYSRFVPCMIERY</sequence>
<name>A0A7H2BD44_9MICC</name>
<gene>
    <name evidence="7" type="ORF">IDM49_10330</name>
</gene>
<evidence type="ECO:0000259" key="6">
    <source>
        <dbReference type="Pfam" id="PF03738"/>
    </source>
</evidence>
<dbReference type="RefSeq" id="WP_190724444.1">
    <property type="nucleotide sequence ID" value="NZ_CP061539.1"/>
</dbReference>
<evidence type="ECO:0000256" key="4">
    <source>
        <dbReference type="ARBA" id="ARBA00022840"/>
    </source>
</evidence>
<keyword evidence="8" id="KW-1185">Reference proteome</keyword>
<dbReference type="GO" id="GO:0005524">
    <property type="term" value="F:ATP binding"/>
    <property type="evidence" value="ECO:0007669"/>
    <property type="project" value="UniProtKB-KW"/>
</dbReference>
<evidence type="ECO:0000313" key="7">
    <source>
        <dbReference type="EMBL" id="QNV37590.1"/>
    </source>
</evidence>